<keyword evidence="2" id="KW-0808">Transferase</keyword>
<dbReference type="PIRSF" id="PIRSF006221">
    <property type="entry name" value="Ketosamine-3-kinase"/>
    <property type="match status" value="1"/>
</dbReference>
<dbReference type="AlphaFoldDB" id="H2CHC4"/>
<reference evidence="3 4" key="1">
    <citation type="submission" date="2011-10" db="EMBL/GenBank/DDBJ databases">
        <title>The Improved High-Quality Draft genome of Leptonema illini DSM 21528.</title>
        <authorList>
            <consortium name="US DOE Joint Genome Institute (JGI-PGF)"/>
            <person name="Lucas S."/>
            <person name="Copeland A."/>
            <person name="Lapidus A."/>
            <person name="Glavina del Rio T."/>
            <person name="Dalin E."/>
            <person name="Tice H."/>
            <person name="Bruce D."/>
            <person name="Goodwin L."/>
            <person name="Pitluck S."/>
            <person name="Peters L."/>
            <person name="Mikhailova N."/>
            <person name="Held B."/>
            <person name="Kyrpides N."/>
            <person name="Mavromatis K."/>
            <person name="Ivanova N."/>
            <person name="Markowitz V."/>
            <person name="Cheng J.-F."/>
            <person name="Hugenholtz P."/>
            <person name="Woyke T."/>
            <person name="Wu D."/>
            <person name="Gronow S."/>
            <person name="Wellnitz S."/>
            <person name="Brambilla E.-M."/>
            <person name="Klenk H.-P."/>
            <person name="Eisen J.A."/>
        </authorList>
    </citation>
    <scope>NUCLEOTIDE SEQUENCE [LARGE SCALE GENOMIC DNA]</scope>
    <source>
        <strain evidence="3 4">DSM 21528</strain>
    </source>
</reference>
<keyword evidence="4" id="KW-1185">Reference proteome</keyword>
<sequence length="321" mass="36016">MNTGTLERQLEKALNDRHSSPGLSVLRSTIQFHSSSLFPLFRWQVHLSDGSAPVYALKQVNGLQMTLSEADGLAMLATHGARTPSVVGVLSASDDAAEGPASKREMGSEGGADRQGVYYLAMQFIEHRAVDRLLAKEDLLGSLQRLYSFSAEAFGYQRFNYVGSLEQRNGLHVTFEEFWWQDRIQPMLALCQSMGRLRGLAEVRIEQTIHRCIERLDLASERPTPVHGDLWSGNVLFSGSEAYLIDPSVAYSLPEQDFAMLELFGSPLTMDDYRSLRDIPVDLLKRRIEFFQLYPLLVHVALFGGSYERQALQLLERIASA</sequence>
<accession>H2CHC4</accession>
<evidence type="ECO:0000256" key="1">
    <source>
        <dbReference type="ARBA" id="ARBA00009460"/>
    </source>
</evidence>
<proteinExistence type="inferred from homology"/>
<gene>
    <name evidence="3" type="ORF">Lepil_3338</name>
</gene>
<dbReference type="InterPro" id="IPR011009">
    <property type="entry name" value="Kinase-like_dom_sf"/>
</dbReference>
<dbReference type="GO" id="GO:0016301">
    <property type="term" value="F:kinase activity"/>
    <property type="evidence" value="ECO:0007669"/>
    <property type="project" value="UniProtKB-UniRule"/>
</dbReference>
<evidence type="ECO:0000313" key="4">
    <source>
        <dbReference type="Proteomes" id="UP000005737"/>
    </source>
</evidence>
<protein>
    <submittedName>
        <fullName evidence="3">Fructosamine/Ketosamine-3-kinase</fullName>
    </submittedName>
</protein>
<comment type="similarity">
    <text evidence="1 2">Belongs to the fructosamine kinase family.</text>
</comment>
<keyword evidence="2 3" id="KW-0418">Kinase</keyword>
<dbReference type="Pfam" id="PF03881">
    <property type="entry name" value="Fructosamin_kin"/>
    <property type="match status" value="1"/>
</dbReference>
<evidence type="ECO:0000256" key="2">
    <source>
        <dbReference type="PIRNR" id="PIRNR006221"/>
    </source>
</evidence>
<evidence type="ECO:0000313" key="3">
    <source>
        <dbReference type="EMBL" id="EHQ07997.1"/>
    </source>
</evidence>
<organism evidence="3 4">
    <name type="scientific">Leptonema illini DSM 21528</name>
    <dbReference type="NCBI Taxonomy" id="929563"/>
    <lineage>
        <taxon>Bacteria</taxon>
        <taxon>Pseudomonadati</taxon>
        <taxon>Spirochaetota</taxon>
        <taxon>Spirochaetia</taxon>
        <taxon>Leptospirales</taxon>
        <taxon>Leptospiraceae</taxon>
        <taxon>Leptonema</taxon>
    </lineage>
</organism>
<dbReference type="STRING" id="183.GCA_002009735_03383"/>
<dbReference type="EMBL" id="JH597773">
    <property type="protein sequence ID" value="EHQ07997.1"/>
    <property type="molecule type" value="Genomic_DNA"/>
</dbReference>
<name>H2CHC4_9LEPT</name>
<dbReference type="Gene3D" id="3.90.1200.10">
    <property type="match status" value="1"/>
</dbReference>
<dbReference type="RefSeq" id="WP_002774304.1">
    <property type="nucleotide sequence ID" value="NZ_JH597773.1"/>
</dbReference>
<dbReference type="HOGENOM" id="CLU_036517_0_1_12"/>
<dbReference type="Proteomes" id="UP000005737">
    <property type="component" value="Unassembled WGS sequence"/>
</dbReference>
<dbReference type="PANTHER" id="PTHR12149:SF8">
    <property type="entry name" value="PROTEIN-RIBULOSAMINE 3-KINASE"/>
    <property type="match status" value="1"/>
</dbReference>
<dbReference type="InterPro" id="IPR016477">
    <property type="entry name" value="Fructo-/Ketosamine-3-kinase"/>
</dbReference>
<dbReference type="PANTHER" id="PTHR12149">
    <property type="entry name" value="FRUCTOSAMINE 3 KINASE-RELATED PROTEIN"/>
    <property type="match status" value="1"/>
</dbReference>
<dbReference type="SUPFAM" id="SSF56112">
    <property type="entry name" value="Protein kinase-like (PK-like)"/>
    <property type="match status" value="1"/>
</dbReference>